<keyword evidence="2" id="KW-0472">Membrane</keyword>
<keyword evidence="4" id="KW-0150">Chloroplast</keyword>
<dbReference type="PANTHER" id="PTHR23077:SF117">
    <property type="entry name" value="AAA+ ATPASE DOMAIN-CONTAINING PROTEIN"/>
    <property type="match status" value="1"/>
</dbReference>
<dbReference type="GeneID" id="35447841"/>
<dbReference type="GO" id="GO:0016887">
    <property type="term" value="F:ATP hydrolysis activity"/>
    <property type="evidence" value="ECO:0007669"/>
    <property type="project" value="InterPro"/>
</dbReference>
<dbReference type="EMBL" id="KU847995">
    <property type="protein sequence ID" value="AOS53052.1"/>
    <property type="molecule type" value="Genomic_DNA"/>
</dbReference>
<evidence type="ECO:0000256" key="1">
    <source>
        <dbReference type="SAM" id="MobiDB-lite"/>
    </source>
</evidence>
<evidence type="ECO:0000256" key="2">
    <source>
        <dbReference type="SAM" id="Phobius"/>
    </source>
</evidence>
<dbReference type="Gene3D" id="3.40.50.300">
    <property type="entry name" value="P-loop containing nucleotide triphosphate hydrolases"/>
    <property type="match status" value="2"/>
</dbReference>
<keyword evidence="4" id="KW-0131">Cell cycle</keyword>
<dbReference type="PANTHER" id="PTHR23077">
    <property type="entry name" value="AAA-FAMILY ATPASE"/>
    <property type="match status" value="1"/>
</dbReference>
<feature type="transmembrane region" description="Helical" evidence="2">
    <location>
        <begin position="223"/>
        <end position="242"/>
    </location>
</feature>
<feature type="compositionally biased region" description="Basic residues" evidence="1">
    <location>
        <begin position="1350"/>
        <end position="1367"/>
    </location>
</feature>
<dbReference type="Gene3D" id="1.10.8.60">
    <property type="match status" value="1"/>
</dbReference>
<evidence type="ECO:0000259" key="3">
    <source>
        <dbReference type="SMART" id="SM00382"/>
    </source>
</evidence>
<dbReference type="Pfam" id="PF00004">
    <property type="entry name" value="AAA"/>
    <property type="match status" value="2"/>
</dbReference>
<evidence type="ECO:0000313" key="4">
    <source>
        <dbReference type="EMBL" id="AOS53052.1"/>
    </source>
</evidence>
<dbReference type="InterPro" id="IPR003959">
    <property type="entry name" value="ATPase_AAA_core"/>
</dbReference>
<feature type="region of interest" description="Disordered" evidence="1">
    <location>
        <begin position="1315"/>
        <end position="1367"/>
    </location>
</feature>
<dbReference type="GO" id="GO:0005524">
    <property type="term" value="F:ATP binding"/>
    <property type="evidence" value="ECO:0007669"/>
    <property type="project" value="InterPro"/>
</dbReference>
<protein>
    <submittedName>
        <fullName evidence="4">Cell division protein</fullName>
    </submittedName>
</protein>
<geneLocation type="chloroplast" evidence="4"/>
<feature type="transmembrane region" description="Helical" evidence="2">
    <location>
        <begin position="2079"/>
        <end position="2098"/>
    </location>
</feature>
<accession>A0A2H4FDU8</accession>
<organism evidence="4">
    <name type="scientific">Pectinodesmus pectinatus</name>
    <dbReference type="NCBI Taxonomy" id="91197"/>
    <lineage>
        <taxon>Eukaryota</taxon>
        <taxon>Viridiplantae</taxon>
        <taxon>Chlorophyta</taxon>
        <taxon>core chlorophytes</taxon>
        <taxon>Chlorophyceae</taxon>
        <taxon>CS clade</taxon>
        <taxon>Sphaeropleales</taxon>
        <taxon>Scenedesmaceae</taxon>
        <taxon>Pectinodesmus</taxon>
    </lineage>
</organism>
<dbReference type="SUPFAM" id="SSF52540">
    <property type="entry name" value="P-loop containing nucleoside triphosphate hydrolases"/>
    <property type="match status" value="1"/>
</dbReference>
<dbReference type="InterPro" id="IPR050168">
    <property type="entry name" value="AAA_ATPase_domain"/>
</dbReference>
<sequence length="3777" mass="445310">MTHKKFFLNKFRRKYVFLQNSLADFLHWRTFDYSTANDSLCLETLQKKNQHKAYVFAEDKISLQEYWKSSEQKKIANSIENMNKELNVSFLFKDQKVANDQKENLRSHFHFSNEESFNNKKESHQFFEKSLFQKRNNNATGMNFPFSSSNKKSRVIHKKRGNRKNSPLFHLKKGMSFEQKKYHLNTETLIPKSDCFRKVENFPFFLNSKIGHFFPKKKNFIQYWIFPVLGFVVLFSSPSSFFDFSSKQRSLKTNASFLRFFSNGSISSDSFHFLNQSSFRNKVFAETLSFEQNEQQKNSEGFIFDFAYSDVVSSETYKQFTKLEKNEFQNFCDFYLNFFKDSMWFFIDEKPNEILKHSFFRFWYNNSNERNILRQTITTKRNIFNWKWFSLNSNSYSLEQKNKFSKVYLFKIPQKAQFFLPKEGMTQKSFLFPFYNCFSSNSFFSTTQQFLNKKGRFDLSEKRAFFGTKTKFSSKVTPVFDFSKSRFLINEFERNLVVMPNIFQTLKPEEKALQNFETKNSSFEYQNSIFLEKWLQTQNFWKVKRHFLNKKYSPTFFNSQNISFFKDNAKASTFVFYPTKHFGVENSQLLPIEGKTLQHKSLMNLDSLYLQKIFGCFSKMPYPGIYRLNTRPREYFQIQERKINQTKNIFETNENFYFFSSFPNSSKSNDTHISTNKKENFENSTFLKKQPSVSFPLKKHTFDFFVFQYYKKSSKNLLKPFIFQTNHHLNTFFPSALKHLGTTEFFFDKQKASKVLKEKSFENLQTNTTLSNSISFKSFVLMRKIFSSSFFGFHNENKVFSNFLLKTKSSLNKKPLTDFMKTEMDKPNPSFLNTFLKERGSQNQLVKTSQNVILNLELPILLDFSETKQLEENFGAKEKHFFKNEESFASKTPLKKNFDRLNFSLKNRESHQSNQVSSYFVISSNENSSFFKFPKFSFLNIFTKSFLQIDRKTFEENKKINFENSKETILSKSFTFSSSKRGFFETLYEDTFKNLQKNLFWVQKKVSFLDKKEAHFSKFEFFKKSFWLEKVKNEQPFVFKTHSFFENSFLSSEKSKISNGPFQNFPFWSSSKVGSSLFVNTQNSTNTKSSRDQNFNSLKQNSFLLKSTKSFVLKQKLFFFNPSKTYFQTSLKKYKKDFSNFQSRKFEKVFQMFFSPLNKENVGFSGVSFPHDFPQKNLKQEKNFFVKSKSDGKQSLHCKKAFLKVKIQKDSLLLQTLSTSLQGQFKNYTFPFFVSSRFQSNQQKFFYKNKNQSLLFKKMNNLLFSKIQKNFIVRQKTTVPVLKKQSIAPSFILKRDGFVILPKYQFFKNVKSENQKQEADAQSPLTRRLNASLSSKRETNARLEKEKSLQKKRRLKKQKLETRRRKKRKRFFPRPLWLRFHLYKKFLKNRHPENFARSTVFKSMPKEISQHDSQNFFFSSINLSSSFNTLKFFKSQNEFEQKKIYRNNREKWGFYWKNGLQEKILYKKFPQLSKKTNALLSLHNSPISQNKEHYKISGEILSEFLRLSWKSYWFQTNFQPYTRQMTENFKKMKQLESQKNLSEYNLFDFLGNIPFVPFFQAFPTFEKNMIESSQNDFILKKSLLKKFSWYCNIQSSLDSNSLDRDLFLEKSRISLNYQKIQKSPEYNRILYSRVSEILRSFKSSEFNDENFLRESQKNLKIPRHKNELILPNSSFFTKSALFYENFNVPSQPSIPAFSMFSSLFHNSSIKPSGELPTLRALWALHQTNFYHFQEKNSIRNLWTLKKRTESLKSFKGTKQLVSSFRKYSGLERLNAPKFVKPLFLGFSDKNLEKTNFIGYNSESQEKQKLLFSNELSKNKYFSTDLFQKTFVKNKKYLFLSTVNSGFSDFVEQLDTMSLQKLMTVQQKCSVFGINTFKQNSKISLRYLKFILLSNASKQNTYNLSLQDQISSKPSSIDFRFSKIKFPLEQQQGYFNNSFTIKKPNEQNSAKSSLNFWWSQKNFIPFQFAFSSQNKSFTDFDLLQFSQFFSSSAEKTNVLRFQTNESPPVSSVFYNFQKAFVGQPLFEQQEGVFKRKEKNSKYFGIESQFVWFSAILFHLALFFSLFKLPEIRSVLKFQCVLLYKFFNGFFAIVFSIYNLCQKYTKKGTIVAKKIFQTCSTFSPKNDSRGFHFNRFESNELQTFASMHLSTTFPFFSSSFYSFSLMKENGFLNPKKKNQLPKIKRKHERNSRNPFFAAVLPSIFLKTLRNNSLQSKVLFQPDLEKNSKTKFLLHQKKGFSENSVLVPKNDMLLFKSSRGLFFKVFVRLSNFSYVSFFKNNSSKARFLLHSIPKKGSTQFHLQTAKTLQTLSIPENLICKFALSFLLFGKSATLMSYNFVHFSSIVSAKILDLVEMVMFSVYKFLEKPAELMIEWIALVFLIEWSSDIATFVPDTLDIALSKSSQKFYRPLRSGSLILSFLTNRNDLFVSAFSSVGATLPFTFLHSFEFFTYSNITSFAVQKRFLYFFENFSSVLTQPDMDIFVRQRKGMIFWDIWAEILLKAAEKYNVNIPSFVTLKEEQELFIERLLQDRVFLKNLQVQKMNRGLHMPPFLNKKLTGVQKNEESFEFFNSEILQQNSLSSFIENFLVKERSKSFSNFVFFTEKKKIQQLSLVDLITPSFDSNFFTHRNKASFFLPNQFKSSFSFLFRSGEKFLSEEQNSLQQNLKPFFRKSLMKRNLNQNFLNDSFDFEKFNSFDRWACHQYGTYQGPETDLFVDIHPPKSLKHIQFFKYYEPAQYTLGSLICQIYSGIFSKQVSKNILVIGSPGTAKTLFIQALAGETEMKIITDNAYRYSMVQRGVAVGMKYLRDVFDALALQTPCFFLMEHIHVIGSKRPLLISDDENVKGIQSSFGLDQQEVHETNQMIYQLNRHSITDYKRPYKGDFSMSIPTNFFLQNFYLNSEKTSTSIFKNSQFSAGGVNSTHRNSPTSPLPIELIEYSLVSQGLAEKEKTDTAFVNSFDNTKKGYFSFQSRLQISKEQIFAPPATSPFTVLMMKEQKKLKPKKTVQENSWGGLSTDQMISYQKENSSVRAKVAVLADITMNLSRGKLDMITDLLVIIDSVRSNRGFVVFATTHLPSLLDPALRRPGRFDETISLAQSPNFLNRFEILKMYFENSLTTLDFLDASILTENFSEMNLLNLITATKLSFFHQYNYTSFSTKATNGEILLSRKKSFYKKLVQPKFALQKRILSQINPSKGFQNFLKSSFFQDFYMKVHLQKNDQKTIPLFSNKSLQHKDLFPANANTIEEGQPLDCSSPKHNCLSEHSFKYFLRDSKLFKYTLLPKGPSHTLSLACSKIGIFLAKATFANDPSAFIPLTLATNSFSSSFLTKNQSFLRNTFYDSQKQQKIQLMVFLSGKVSEFFVQKNTKASFAASFKRKEFCIENASFIQPTFNSVSRGQAGLDISEKPFELFTQKFSIFLPQKIQKTPKSKKVLRKQNSSTFHSSQIEKQSFSLPQKNDFFWAAFGNDSVWRSATPFLFSILQKRFLFTKNLLLSKMLFFDNKNQRKQPPSPPTSSILMPSKKYENFKRTENDFVQKARFSINEKIQMHQQQRFLKQLYNIPVQQYFHSEMIENRKTLFSSSFQELAYLDSFTQRVSSSHFYHQKYLGLRHRFSNVNQWWNGFLPEHNTETTYLSDVDWRTMFGVSTKASKKADQVMPSLHKQSEKSAFQTFEFTMDFPDAEQYYNPRNRRWYFHGQSNTDFLVFPERKTSGFDKKENLSYWLTFDTTLQHEIYYHYLMQSFHETFQFLDKNREMFDFFVFHLLRKGFLKELDYLTTISRF</sequence>
<feature type="compositionally biased region" description="Polar residues" evidence="1">
    <location>
        <begin position="1323"/>
        <end position="1334"/>
    </location>
</feature>
<feature type="transmembrane region" description="Helical" evidence="2">
    <location>
        <begin position="2048"/>
        <end position="2067"/>
    </location>
</feature>
<dbReference type="GO" id="GO:0051301">
    <property type="term" value="P:cell division"/>
    <property type="evidence" value="ECO:0007669"/>
    <property type="project" value="UniProtKB-KW"/>
</dbReference>
<keyword evidence="2" id="KW-0812">Transmembrane</keyword>
<keyword evidence="4" id="KW-0132">Cell division</keyword>
<dbReference type="SMART" id="SM00382">
    <property type="entry name" value="AAA"/>
    <property type="match status" value="1"/>
</dbReference>
<gene>
    <name evidence="4" type="primary">ftsH</name>
</gene>
<dbReference type="InterPro" id="IPR003593">
    <property type="entry name" value="AAA+_ATPase"/>
</dbReference>
<keyword evidence="4" id="KW-0934">Plastid</keyword>
<feature type="domain" description="AAA+ ATPase" evidence="3">
    <location>
        <begin position="2753"/>
        <end position="3096"/>
    </location>
</feature>
<proteinExistence type="predicted"/>
<reference evidence="4" key="1">
    <citation type="submission" date="2016-02" db="EMBL/GenBank/DDBJ databases">
        <authorList>
            <person name="Wen L."/>
            <person name="He K."/>
            <person name="Yang H."/>
        </authorList>
    </citation>
    <scope>NUCLEOTIDE SEQUENCE</scope>
</reference>
<dbReference type="RefSeq" id="YP_009450177.1">
    <property type="nucleotide sequence ID" value="NC_036668.1"/>
</dbReference>
<dbReference type="InterPro" id="IPR027417">
    <property type="entry name" value="P-loop_NTPase"/>
</dbReference>
<keyword evidence="2" id="KW-1133">Transmembrane helix</keyword>
<name>A0A2H4FDU8_9CHLO</name>
<feature type="compositionally biased region" description="Basic and acidic residues" evidence="1">
    <location>
        <begin position="1335"/>
        <end position="1349"/>
    </location>
</feature>